<dbReference type="InterPro" id="IPR003599">
    <property type="entry name" value="Ig_sub"/>
</dbReference>
<dbReference type="InterPro" id="IPR050671">
    <property type="entry name" value="CD300_family_receptors"/>
</dbReference>
<evidence type="ECO:0000256" key="4">
    <source>
        <dbReference type="ARBA" id="ARBA00023136"/>
    </source>
</evidence>
<dbReference type="Proteomes" id="UP000664940">
    <property type="component" value="Unassembled WGS sequence"/>
</dbReference>
<keyword evidence="5" id="KW-1015">Disulfide bond</keyword>
<dbReference type="PANTHER" id="PTHR11860">
    <property type="entry name" value="POLYMERIC-IMMUNOGLOBULIN RECEPTOR"/>
    <property type="match status" value="1"/>
</dbReference>
<evidence type="ECO:0000256" key="5">
    <source>
        <dbReference type="ARBA" id="ARBA00023157"/>
    </source>
</evidence>
<reference evidence="9 10" key="1">
    <citation type="journal article" date="2020" name="Nature">
        <title>Six reference-quality genomes reveal evolution of bat adaptations.</title>
        <authorList>
            <person name="Jebb D."/>
            <person name="Huang Z."/>
            <person name="Pippel M."/>
            <person name="Hughes G.M."/>
            <person name="Lavrichenko K."/>
            <person name="Devanna P."/>
            <person name="Winkler S."/>
            <person name="Jermiin L.S."/>
            <person name="Skirmuntt E.C."/>
            <person name="Katzourakis A."/>
            <person name="Burkitt-Gray L."/>
            <person name="Ray D.A."/>
            <person name="Sullivan K.A.M."/>
            <person name="Roscito J.G."/>
            <person name="Kirilenko B.M."/>
            <person name="Davalos L.M."/>
            <person name="Corthals A.P."/>
            <person name="Power M.L."/>
            <person name="Jones G."/>
            <person name="Ransome R.D."/>
            <person name="Dechmann D.K.N."/>
            <person name="Locatelli A.G."/>
            <person name="Puechmaille S.J."/>
            <person name="Fedrigo O."/>
            <person name="Jarvis E.D."/>
            <person name="Hiller M."/>
            <person name="Vernes S.C."/>
            <person name="Myers E.W."/>
            <person name="Teeling E.C."/>
        </authorList>
    </citation>
    <scope>NUCLEOTIDE SEQUENCE [LARGE SCALE GENOMIC DNA]</scope>
    <source>
        <strain evidence="9">Bat1K_MPI-CBG_1</strain>
    </source>
</reference>
<feature type="chain" id="PRO_5032769462" description="Immunoglobulin domain-containing protein" evidence="7">
    <location>
        <begin position="25"/>
        <end position="219"/>
    </location>
</feature>
<feature type="domain" description="Immunoglobulin" evidence="8">
    <location>
        <begin position="28"/>
        <end position="132"/>
    </location>
</feature>
<evidence type="ECO:0000256" key="6">
    <source>
        <dbReference type="SAM" id="Phobius"/>
    </source>
</evidence>
<dbReference type="GO" id="GO:0005886">
    <property type="term" value="C:plasma membrane"/>
    <property type="evidence" value="ECO:0007669"/>
    <property type="project" value="TreeGrafter"/>
</dbReference>
<name>A0A833ZAC2_9CHIR</name>
<keyword evidence="3 7" id="KW-0732">Signal</keyword>
<comment type="subcellular location">
    <subcellularLocation>
        <location evidence="1">Membrane</location>
    </subcellularLocation>
</comment>
<keyword evidence="4 6" id="KW-0472">Membrane</keyword>
<dbReference type="FunFam" id="2.60.40.10:FF:000370">
    <property type="entry name" value="CMRF35-like molecule 1"/>
    <property type="match status" value="1"/>
</dbReference>
<evidence type="ECO:0000313" key="9">
    <source>
        <dbReference type="EMBL" id="KAF6092808.1"/>
    </source>
</evidence>
<evidence type="ECO:0000256" key="2">
    <source>
        <dbReference type="ARBA" id="ARBA00022692"/>
    </source>
</evidence>
<feature type="transmembrane region" description="Helical" evidence="6">
    <location>
        <begin position="181"/>
        <end position="204"/>
    </location>
</feature>
<protein>
    <recommendedName>
        <fullName evidence="8">Immunoglobulin domain-containing protein</fullName>
    </recommendedName>
</protein>
<dbReference type="AlphaFoldDB" id="A0A833ZAC2"/>
<dbReference type="SMART" id="SM00409">
    <property type="entry name" value="IG"/>
    <property type="match status" value="1"/>
</dbReference>
<dbReference type="Gene3D" id="2.60.40.10">
    <property type="entry name" value="Immunoglobulins"/>
    <property type="match status" value="1"/>
</dbReference>
<proteinExistence type="predicted"/>
<keyword evidence="2 6" id="KW-0812">Transmembrane</keyword>
<accession>A0A833ZAC2</accession>
<dbReference type="InterPro" id="IPR036179">
    <property type="entry name" value="Ig-like_dom_sf"/>
</dbReference>
<dbReference type="SUPFAM" id="SSF48726">
    <property type="entry name" value="Immunoglobulin"/>
    <property type="match status" value="1"/>
</dbReference>
<dbReference type="EMBL" id="JABVXQ010000008">
    <property type="protein sequence ID" value="KAF6092808.1"/>
    <property type="molecule type" value="Genomic_DNA"/>
</dbReference>
<dbReference type="InterPro" id="IPR013783">
    <property type="entry name" value="Ig-like_fold"/>
</dbReference>
<organism evidence="9 10">
    <name type="scientific">Phyllostomus discolor</name>
    <name type="common">pale spear-nosed bat</name>
    <dbReference type="NCBI Taxonomy" id="89673"/>
    <lineage>
        <taxon>Eukaryota</taxon>
        <taxon>Metazoa</taxon>
        <taxon>Chordata</taxon>
        <taxon>Craniata</taxon>
        <taxon>Vertebrata</taxon>
        <taxon>Euteleostomi</taxon>
        <taxon>Mammalia</taxon>
        <taxon>Eutheria</taxon>
        <taxon>Laurasiatheria</taxon>
        <taxon>Chiroptera</taxon>
        <taxon>Yangochiroptera</taxon>
        <taxon>Phyllostomidae</taxon>
        <taxon>Phyllostominae</taxon>
        <taxon>Phyllostomus</taxon>
    </lineage>
</organism>
<dbReference type="CDD" id="cd05716">
    <property type="entry name" value="IgV_pIgR_like"/>
    <property type="match status" value="1"/>
</dbReference>
<evidence type="ECO:0000256" key="7">
    <source>
        <dbReference type="SAM" id="SignalP"/>
    </source>
</evidence>
<evidence type="ECO:0000256" key="3">
    <source>
        <dbReference type="ARBA" id="ARBA00022729"/>
    </source>
</evidence>
<keyword evidence="6" id="KW-1133">Transmembrane helix</keyword>
<evidence type="ECO:0000259" key="8">
    <source>
        <dbReference type="SMART" id="SM00409"/>
    </source>
</evidence>
<feature type="signal peptide" evidence="7">
    <location>
        <begin position="1"/>
        <end position="24"/>
    </location>
</feature>
<dbReference type="Pfam" id="PF07686">
    <property type="entry name" value="V-set"/>
    <property type="match status" value="1"/>
</dbReference>
<gene>
    <name evidence="9" type="ORF">HJG60_002398</name>
</gene>
<dbReference type="GO" id="GO:0004888">
    <property type="term" value="F:transmembrane signaling receptor activity"/>
    <property type="evidence" value="ECO:0007669"/>
    <property type="project" value="TreeGrafter"/>
</dbReference>
<evidence type="ECO:0000256" key="1">
    <source>
        <dbReference type="ARBA" id="ARBA00004370"/>
    </source>
</evidence>
<evidence type="ECO:0000313" key="10">
    <source>
        <dbReference type="Proteomes" id="UP000664940"/>
    </source>
</evidence>
<dbReference type="InterPro" id="IPR013106">
    <property type="entry name" value="Ig_V-set"/>
</dbReference>
<sequence length="219" mass="24225">MTPRVWATWLLSAVFLLQAPGCLALSGPHTVSGTAGGSLSVQCWYEEQFRGNKKYWCEDPCLRLLKKKIVETTGSEREVRRGRVSIRDHPANLTFTVTLENLTEADGGTYWCGIDVSLNRRFLDPTFKVVVSVSPAPTTTRKVFASTLGPPSSPPATTLLSTTWPETPEPRQHPRSLFSSVHFLLLVFLKLPVFLSMLGAVLWVSRPQRGSGVGWAPPF</sequence>
<dbReference type="PANTHER" id="PTHR11860:SF87">
    <property type="entry name" value="CMRF35-LIKE MOLECULE 8"/>
    <property type="match status" value="1"/>
</dbReference>
<comment type="caution">
    <text evidence="9">The sequence shown here is derived from an EMBL/GenBank/DDBJ whole genome shotgun (WGS) entry which is preliminary data.</text>
</comment>